<evidence type="ECO:0000256" key="2">
    <source>
        <dbReference type="ARBA" id="ARBA00005992"/>
    </source>
</evidence>
<feature type="compositionally biased region" description="Basic and acidic residues" evidence="10">
    <location>
        <begin position="61"/>
        <end position="85"/>
    </location>
</feature>
<feature type="signal peptide" evidence="11">
    <location>
        <begin position="1"/>
        <end position="23"/>
    </location>
</feature>
<dbReference type="Pfam" id="PF03734">
    <property type="entry name" value="YkuD"/>
    <property type="match status" value="1"/>
</dbReference>
<evidence type="ECO:0000256" key="5">
    <source>
        <dbReference type="ARBA" id="ARBA00022801"/>
    </source>
</evidence>
<evidence type="ECO:0000313" key="13">
    <source>
        <dbReference type="EMBL" id="PWB94260.1"/>
    </source>
</evidence>
<keyword evidence="8 9" id="KW-0961">Cell wall biogenesis/degradation</keyword>
<gene>
    <name evidence="13" type="ORF">C5689_09115</name>
</gene>
<keyword evidence="5" id="KW-0378">Hydrolase</keyword>
<dbReference type="InterPro" id="IPR050979">
    <property type="entry name" value="LD-transpeptidase"/>
</dbReference>
<feature type="domain" description="L,D-TPase catalytic" evidence="12">
    <location>
        <begin position="126"/>
        <end position="259"/>
    </location>
</feature>
<evidence type="ECO:0000259" key="12">
    <source>
        <dbReference type="PROSITE" id="PS52029"/>
    </source>
</evidence>
<dbReference type="EMBL" id="PUIV01000010">
    <property type="protein sequence ID" value="PWB94260.1"/>
    <property type="molecule type" value="Genomic_DNA"/>
</dbReference>
<keyword evidence="14" id="KW-1185">Reference proteome</keyword>
<keyword evidence="6 9" id="KW-0133">Cell shape</keyword>
<dbReference type="GO" id="GO:0071555">
    <property type="term" value="P:cell wall organization"/>
    <property type="evidence" value="ECO:0007669"/>
    <property type="project" value="UniProtKB-UniRule"/>
</dbReference>
<dbReference type="GO" id="GO:0016757">
    <property type="term" value="F:glycosyltransferase activity"/>
    <property type="evidence" value="ECO:0007669"/>
    <property type="project" value="UniProtKB-KW"/>
</dbReference>
<evidence type="ECO:0000256" key="9">
    <source>
        <dbReference type="PROSITE-ProRule" id="PRU01373"/>
    </source>
</evidence>
<feature type="region of interest" description="Disordered" evidence="10">
    <location>
        <begin position="36"/>
        <end position="104"/>
    </location>
</feature>
<evidence type="ECO:0000313" key="14">
    <source>
        <dbReference type="Proteomes" id="UP000245137"/>
    </source>
</evidence>
<dbReference type="PROSITE" id="PS52029">
    <property type="entry name" value="LD_TPASE"/>
    <property type="match status" value="1"/>
</dbReference>
<reference evidence="13 14" key="1">
    <citation type="journal article" date="2018" name="Appl. Microbiol. Biotechnol.">
        <title>Co-cultivation of the strictly anaerobic methanogen Methanosarcina barkeri with aerobic methanotrophs in an oxygen-limited membrane bioreactor.</title>
        <authorList>
            <person name="In 't Zandt M.H."/>
            <person name="van den Bosch T.J.M."/>
            <person name="Rijkers R."/>
            <person name="van Kessel M.A.H.J."/>
            <person name="Jetten M.S.M."/>
            <person name="Welte C.U."/>
        </authorList>
    </citation>
    <scope>NUCLEOTIDE SEQUENCE [LARGE SCALE GENOMIC DNA]</scope>
    <source>
        <strain evidence="13 14">DSM 17706</strain>
    </source>
</reference>
<organism evidence="13 14">
    <name type="scientific">Methylosinus sporium</name>
    <dbReference type="NCBI Taxonomy" id="428"/>
    <lineage>
        <taxon>Bacteria</taxon>
        <taxon>Pseudomonadati</taxon>
        <taxon>Pseudomonadota</taxon>
        <taxon>Alphaproteobacteria</taxon>
        <taxon>Hyphomicrobiales</taxon>
        <taxon>Methylocystaceae</taxon>
        <taxon>Methylosinus</taxon>
    </lineage>
</organism>
<dbReference type="CDD" id="cd16913">
    <property type="entry name" value="YkuD_like"/>
    <property type="match status" value="1"/>
</dbReference>
<feature type="active site" description="Proton donor/acceptor" evidence="9">
    <location>
        <position position="219"/>
    </location>
</feature>
<dbReference type="Proteomes" id="UP000245137">
    <property type="component" value="Unassembled WGS sequence"/>
</dbReference>
<dbReference type="GO" id="GO:0071972">
    <property type="term" value="F:peptidoglycan L,D-transpeptidase activity"/>
    <property type="evidence" value="ECO:0007669"/>
    <property type="project" value="TreeGrafter"/>
</dbReference>
<dbReference type="InterPro" id="IPR005490">
    <property type="entry name" value="LD_TPept_cat_dom"/>
</dbReference>
<evidence type="ECO:0000256" key="11">
    <source>
        <dbReference type="SAM" id="SignalP"/>
    </source>
</evidence>
<dbReference type="GO" id="GO:0018104">
    <property type="term" value="P:peptidoglycan-protein cross-linking"/>
    <property type="evidence" value="ECO:0007669"/>
    <property type="project" value="TreeGrafter"/>
</dbReference>
<dbReference type="AlphaFoldDB" id="A0A2U1SRN2"/>
<dbReference type="Gene3D" id="2.40.440.10">
    <property type="entry name" value="L,D-transpeptidase catalytic domain-like"/>
    <property type="match status" value="1"/>
</dbReference>
<dbReference type="GO" id="GO:0008360">
    <property type="term" value="P:regulation of cell shape"/>
    <property type="evidence" value="ECO:0007669"/>
    <property type="project" value="UniProtKB-UniRule"/>
</dbReference>
<feature type="active site" description="Nucleophile" evidence="9">
    <location>
        <position position="235"/>
    </location>
</feature>
<sequence length="259" mass="29150">MSLRLRLVLAAAALLVNAGAAVAQYYYWPESSYGPQSGAADDPYAEPKPRRPRARANWPFDEERRDPPRARNRAPREKDEFERRRLAALPPDADPDYSTPIDYDDDVDMRQTRRRFVADPTAGDPGTLTIDTRARRLYLSLEDGRAVEYAIGVGRTGFSWKGEAKIGRKAFWPGWTPPPEMLERRPDLPEHMDGGLRNPLGARALYLFQGQKDTLFRIHGTNEPESIGRAVSSGCIRMLNADVIDLYGRVAKGARVVVR</sequence>
<keyword evidence="3" id="KW-0328">Glycosyltransferase</keyword>
<keyword evidence="7 9" id="KW-0573">Peptidoglycan synthesis</keyword>
<accession>A0A2U1SRN2</accession>
<evidence type="ECO:0000256" key="7">
    <source>
        <dbReference type="ARBA" id="ARBA00022984"/>
    </source>
</evidence>
<dbReference type="FunFam" id="2.40.440.10:FF:000002">
    <property type="entry name" value="L,D-transpeptidase ErfK/SrfK"/>
    <property type="match status" value="1"/>
</dbReference>
<evidence type="ECO:0000256" key="3">
    <source>
        <dbReference type="ARBA" id="ARBA00022676"/>
    </source>
</evidence>
<evidence type="ECO:0000256" key="6">
    <source>
        <dbReference type="ARBA" id="ARBA00022960"/>
    </source>
</evidence>
<evidence type="ECO:0000256" key="8">
    <source>
        <dbReference type="ARBA" id="ARBA00023316"/>
    </source>
</evidence>
<proteinExistence type="inferred from homology"/>
<dbReference type="PANTHER" id="PTHR30582:SF24">
    <property type="entry name" value="L,D-TRANSPEPTIDASE ERFK_SRFK-RELATED"/>
    <property type="match status" value="1"/>
</dbReference>
<dbReference type="InterPro" id="IPR038063">
    <property type="entry name" value="Transpep_catalytic_dom"/>
</dbReference>
<dbReference type="GO" id="GO:0005576">
    <property type="term" value="C:extracellular region"/>
    <property type="evidence" value="ECO:0007669"/>
    <property type="project" value="TreeGrafter"/>
</dbReference>
<evidence type="ECO:0000256" key="4">
    <source>
        <dbReference type="ARBA" id="ARBA00022679"/>
    </source>
</evidence>
<protein>
    <submittedName>
        <fullName evidence="13">L,D-transpeptidase</fullName>
    </submittedName>
</protein>
<feature type="chain" id="PRO_5015750727" evidence="11">
    <location>
        <begin position="24"/>
        <end position="259"/>
    </location>
</feature>
<dbReference type="UniPathway" id="UPA00219"/>
<evidence type="ECO:0000256" key="10">
    <source>
        <dbReference type="SAM" id="MobiDB-lite"/>
    </source>
</evidence>
<dbReference type="SUPFAM" id="SSF141523">
    <property type="entry name" value="L,D-transpeptidase catalytic domain-like"/>
    <property type="match status" value="1"/>
</dbReference>
<comment type="similarity">
    <text evidence="2">Belongs to the YkuD family.</text>
</comment>
<dbReference type="RefSeq" id="WP_108916957.1">
    <property type="nucleotide sequence ID" value="NZ_BGJY01000012.1"/>
</dbReference>
<keyword evidence="4" id="KW-0808">Transferase</keyword>
<dbReference type="OrthoDB" id="9813664at2"/>
<comment type="pathway">
    <text evidence="1 9">Cell wall biogenesis; peptidoglycan biosynthesis.</text>
</comment>
<dbReference type="PANTHER" id="PTHR30582">
    <property type="entry name" value="L,D-TRANSPEPTIDASE"/>
    <property type="match status" value="1"/>
</dbReference>
<evidence type="ECO:0000256" key="1">
    <source>
        <dbReference type="ARBA" id="ARBA00004752"/>
    </source>
</evidence>
<keyword evidence="11" id="KW-0732">Signal</keyword>
<name>A0A2U1SRN2_METSR</name>
<comment type="caution">
    <text evidence="13">The sequence shown here is derived from an EMBL/GenBank/DDBJ whole genome shotgun (WGS) entry which is preliminary data.</text>
</comment>